<organism evidence="9 10">
    <name type="scientific">Limosilactobacillus ingluviei DSM 15946</name>
    <dbReference type="NCBI Taxonomy" id="1423760"/>
    <lineage>
        <taxon>Bacteria</taxon>
        <taxon>Bacillati</taxon>
        <taxon>Bacillota</taxon>
        <taxon>Bacilli</taxon>
        <taxon>Lactobacillales</taxon>
        <taxon>Lactobacillaceae</taxon>
        <taxon>Limosilactobacillus</taxon>
    </lineage>
</organism>
<dbReference type="Gene3D" id="3.30.70.1620">
    <property type="match status" value="1"/>
</dbReference>
<dbReference type="GO" id="GO:0003677">
    <property type="term" value="F:DNA binding"/>
    <property type="evidence" value="ECO:0007669"/>
    <property type="project" value="UniProtKB-UniRule"/>
</dbReference>
<evidence type="ECO:0000256" key="1">
    <source>
        <dbReference type="ARBA" id="ARBA00004496"/>
    </source>
</evidence>
<dbReference type="CDD" id="cd03278">
    <property type="entry name" value="ABC_SMC_barmotin"/>
    <property type="match status" value="1"/>
</dbReference>
<dbReference type="GO" id="GO:0006260">
    <property type="term" value="P:DNA replication"/>
    <property type="evidence" value="ECO:0007669"/>
    <property type="project" value="UniProtKB-UniRule"/>
</dbReference>
<dbReference type="Gene3D" id="1.10.287.1490">
    <property type="match status" value="1"/>
</dbReference>
<feature type="coiled-coil region" evidence="7">
    <location>
        <begin position="442"/>
        <end position="476"/>
    </location>
</feature>
<dbReference type="SUPFAM" id="SSF52540">
    <property type="entry name" value="P-loop containing nucleoside triphosphate hydrolases"/>
    <property type="match status" value="1"/>
</dbReference>
<dbReference type="InterPro" id="IPR027417">
    <property type="entry name" value="P-loop_NTPase"/>
</dbReference>
<dbReference type="InterPro" id="IPR003395">
    <property type="entry name" value="RecF/RecN/SMC_N"/>
</dbReference>
<proteinExistence type="inferred from homology"/>
<evidence type="ECO:0000256" key="5">
    <source>
        <dbReference type="ARBA" id="ARBA00023054"/>
    </source>
</evidence>
<dbReference type="GO" id="GO:0030261">
    <property type="term" value="P:chromosome condensation"/>
    <property type="evidence" value="ECO:0007669"/>
    <property type="project" value="InterPro"/>
</dbReference>
<dbReference type="SUPFAM" id="SSF75553">
    <property type="entry name" value="Smc hinge domain"/>
    <property type="match status" value="1"/>
</dbReference>
<dbReference type="InterPro" id="IPR010935">
    <property type="entry name" value="SMC_hinge"/>
</dbReference>
<evidence type="ECO:0000313" key="10">
    <source>
        <dbReference type="Proteomes" id="UP000050816"/>
    </source>
</evidence>
<accession>A0A0R1UDC8</accession>
<evidence type="ECO:0000256" key="6">
    <source>
        <dbReference type="ARBA" id="ARBA00023125"/>
    </source>
</evidence>
<keyword evidence="2 7" id="KW-0963">Cytoplasm</keyword>
<keyword evidence="6 7" id="KW-0238">DNA-binding</keyword>
<dbReference type="GO" id="GO:0005737">
    <property type="term" value="C:cytoplasm"/>
    <property type="evidence" value="ECO:0007669"/>
    <property type="project" value="UniProtKB-SubCell"/>
</dbReference>
<comment type="caution">
    <text evidence="9">The sequence shown here is derived from an EMBL/GenBank/DDBJ whole genome shotgun (WGS) entry which is preliminary data.</text>
</comment>
<dbReference type="GO" id="GO:0007062">
    <property type="term" value="P:sister chromatid cohesion"/>
    <property type="evidence" value="ECO:0007669"/>
    <property type="project" value="InterPro"/>
</dbReference>
<evidence type="ECO:0000256" key="3">
    <source>
        <dbReference type="ARBA" id="ARBA00022741"/>
    </source>
</evidence>
<evidence type="ECO:0000313" key="9">
    <source>
        <dbReference type="EMBL" id="KRL91423.1"/>
    </source>
</evidence>
<dbReference type="Gene3D" id="3.40.50.300">
    <property type="entry name" value="P-loop containing nucleotide triphosphate hydrolases"/>
    <property type="match status" value="2"/>
</dbReference>
<comment type="subcellular location">
    <subcellularLocation>
        <location evidence="1 7">Cytoplasm</location>
    </subcellularLocation>
</comment>
<keyword evidence="5 7" id="KW-0175">Coiled coil</keyword>
<dbReference type="FunFam" id="3.40.50.300:FF:000901">
    <property type="entry name" value="Chromosome partition protein Smc"/>
    <property type="match status" value="1"/>
</dbReference>
<dbReference type="GO" id="GO:0005524">
    <property type="term" value="F:ATP binding"/>
    <property type="evidence" value="ECO:0007669"/>
    <property type="project" value="UniProtKB-UniRule"/>
</dbReference>
<dbReference type="Pfam" id="PF02463">
    <property type="entry name" value="SMC_N"/>
    <property type="match status" value="1"/>
</dbReference>
<dbReference type="Pfam" id="PF06470">
    <property type="entry name" value="SMC_hinge"/>
    <property type="match status" value="1"/>
</dbReference>
<protein>
    <recommendedName>
        <fullName evidence="7">Chromosome partition protein Smc</fullName>
    </recommendedName>
</protein>
<dbReference type="HAMAP" id="MF_01894">
    <property type="entry name" value="Smc_prok"/>
    <property type="match status" value="1"/>
</dbReference>
<feature type="domain" description="SMC hinge" evidence="8">
    <location>
        <begin position="519"/>
        <end position="637"/>
    </location>
</feature>
<evidence type="ECO:0000259" key="8">
    <source>
        <dbReference type="SMART" id="SM00968"/>
    </source>
</evidence>
<comment type="similarity">
    <text evidence="7">Belongs to the SMC family.</text>
</comment>
<dbReference type="EMBL" id="AZFK01000020">
    <property type="protein sequence ID" value="KRL91423.1"/>
    <property type="molecule type" value="Genomic_DNA"/>
</dbReference>
<evidence type="ECO:0000256" key="2">
    <source>
        <dbReference type="ARBA" id="ARBA00022490"/>
    </source>
</evidence>
<comment type="function">
    <text evidence="7">Required for chromosome condensation and partitioning.</text>
</comment>
<feature type="coiled-coil region" evidence="7">
    <location>
        <begin position="686"/>
        <end position="913"/>
    </location>
</feature>
<dbReference type="PATRIC" id="fig|1423760.3.peg.1225"/>
<dbReference type="InterPro" id="IPR024704">
    <property type="entry name" value="SMC"/>
</dbReference>
<dbReference type="PANTHER" id="PTHR43977">
    <property type="entry name" value="STRUCTURAL MAINTENANCE OF CHROMOSOMES PROTEIN 3"/>
    <property type="match status" value="1"/>
</dbReference>
<gene>
    <name evidence="7" type="primary">smc</name>
    <name evidence="9" type="ORF">FC43_GL001157</name>
</gene>
<dbReference type="Proteomes" id="UP000050816">
    <property type="component" value="Unassembled WGS sequence"/>
</dbReference>
<feature type="binding site" evidence="7">
    <location>
        <begin position="32"/>
        <end position="39"/>
    </location>
    <ligand>
        <name>ATP</name>
        <dbReference type="ChEBI" id="CHEBI:30616"/>
    </ligand>
</feature>
<dbReference type="InterPro" id="IPR036277">
    <property type="entry name" value="SMC_hinge_sf"/>
</dbReference>
<dbReference type="SUPFAM" id="SSF57997">
    <property type="entry name" value="Tropomyosin"/>
    <property type="match status" value="1"/>
</dbReference>
<dbReference type="Gene3D" id="1.20.1060.20">
    <property type="match status" value="1"/>
</dbReference>
<keyword evidence="4 7" id="KW-0067">ATP-binding</keyword>
<evidence type="ECO:0000256" key="4">
    <source>
        <dbReference type="ARBA" id="ARBA00022840"/>
    </source>
</evidence>
<dbReference type="PIRSF" id="PIRSF005719">
    <property type="entry name" value="SMC"/>
    <property type="match status" value="1"/>
</dbReference>
<dbReference type="InterPro" id="IPR011890">
    <property type="entry name" value="SMC_prok"/>
</dbReference>
<reference evidence="9 10" key="1">
    <citation type="journal article" date="2015" name="Genome Announc.">
        <title>Expanding the biotechnology potential of lactobacilli through comparative genomics of 213 strains and associated genera.</title>
        <authorList>
            <person name="Sun Z."/>
            <person name="Harris H.M."/>
            <person name="McCann A."/>
            <person name="Guo C."/>
            <person name="Argimon S."/>
            <person name="Zhang W."/>
            <person name="Yang X."/>
            <person name="Jeffery I.B."/>
            <person name="Cooney J.C."/>
            <person name="Kagawa T.F."/>
            <person name="Liu W."/>
            <person name="Song Y."/>
            <person name="Salvetti E."/>
            <person name="Wrobel A."/>
            <person name="Rasinkangas P."/>
            <person name="Parkhill J."/>
            <person name="Rea M.C."/>
            <person name="O'Sullivan O."/>
            <person name="Ritari J."/>
            <person name="Douillard F.P."/>
            <person name="Paul Ross R."/>
            <person name="Yang R."/>
            <person name="Briner A.E."/>
            <person name="Felis G.E."/>
            <person name="de Vos W.M."/>
            <person name="Barrangou R."/>
            <person name="Klaenhammer T.R."/>
            <person name="Caufield P.W."/>
            <person name="Cui Y."/>
            <person name="Zhang H."/>
            <person name="O'Toole P.W."/>
        </authorList>
    </citation>
    <scope>NUCLEOTIDE SEQUENCE [LARGE SCALE GENOMIC DNA]</scope>
    <source>
        <strain evidence="9 10">DSM 15946</strain>
    </source>
</reference>
<dbReference type="SMART" id="SM00968">
    <property type="entry name" value="SMC_hinge"/>
    <property type="match status" value="1"/>
</dbReference>
<dbReference type="NCBIfam" id="TIGR02168">
    <property type="entry name" value="SMC_prok_B"/>
    <property type="match status" value="1"/>
</dbReference>
<feature type="coiled-coil region" evidence="7">
    <location>
        <begin position="1000"/>
        <end position="1027"/>
    </location>
</feature>
<dbReference type="GO" id="GO:0005694">
    <property type="term" value="C:chromosome"/>
    <property type="evidence" value="ECO:0007669"/>
    <property type="project" value="InterPro"/>
</dbReference>
<dbReference type="RefSeq" id="WP_056954222.1">
    <property type="nucleotide sequence ID" value="NZ_AZFK01000020.1"/>
</dbReference>
<feature type="coiled-coil region" evidence="7">
    <location>
        <begin position="167"/>
        <end position="359"/>
    </location>
</feature>
<keyword evidence="3 7" id="KW-0547">Nucleotide-binding</keyword>
<comment type="domain">
    <text evidence="7">Contains large globular domains required for ATP hydrolysis at each terminus and a third globular domain forming a flexible hinge near the middle of the molecule. These domains are separated by coiled-coil structures.</text>
</comment>
<name>A0A0R1UDC8_9LACO</name>
<sequence>MRLVSLEIDGFKSFAEKTVINFQTGVTGIIGPNGSGKSNIIEAIRWVMGEQSAKTLRGDKMVDVIFNGATDRAPLNRALVKLTLDNSDHYLNTPYTEVTVCRKLFRSGDSEYLLNGQSVRLKDIVNLFIDSGIGKESFAVISQGRVAEIFNGKPQDRRKMIEAVAGVGKYKADKETAQRRLAETNDNLNRVNDIIYELQQRLGPLEEQRALAQDYVAQKQRLDRLDQTATVRAVEAANERLTTILTQKQQAEKLAADYEARVHAANAQAGQLQSQRQKLLHTKDQQQATILRLTQEIGQLNNDQSVAQVRQEQLTAEVARLTEQQAETTTKLAAAQTAVEAAQQTQGQHETRVQAAKEQLVALQAAQAPDQQAKLTAEIEALRAKQVEQLQSLTTLHNQQTFIKQSQSRGQSQADQVAADLAQRQAQLQARQAALTTAQAAVEATAAQVTAQQGQLQDLQAQLTTTQGQYETVQKQWYQALGTLQSQQARLKNYQAMAADYTGYFYGVQNVLRQRQTFPGLFGAVGELLTVPKEYTLALETVLGGQLQHLVVDSQASGKQIINYLTRTRGGRVTILPLDSLRGGRVPTAYAAVANHPGLLGKAVDLVQFEARYQPVVDQLLATTVVADNLDHATEIARLGRHQLRVVTLNGELINASGAMTGGKTKQQRVGLLTQKKRQQEFEAAVQQATTASKQAEQAVQTWQQKRQALQAAGQTATEELTTLQARLSEQRDHLQQVTSEVQDLQRQIAALQLQTSQQDSQHSQYEDQVQAAQAAADQLETELDQTKAELAAKQAALTQLTSQSADQAEARHQAQQALAVETERLHQAQAAVAERQAELVRLQSTAQALNEQLAAAKERLTATPTASAAQIQSLQAELTAAQAQVTELNDQLEQLEQTLGDATTESDRLQGLMRVAYDDLTRINEQRLACEQTIDQGENHLSEQYHTTLAAAKAQVVDLPDEELQRQIKLLHRGIEELGEVNVAAIGEYETVKERYDFLAAQQTDLLEAEDQLKQTMAKMDQEVKRRFSQTFQQLSTAFATTFKQVFAGGQAKLILTEPHDLLETGVDIYAQPPGKKNQQLSLLSGGEKALTALALLFAVLKVHPVPFAILDEPEAALDDVNVDRFATYLDRFGNQGPQFIVITHRKGTMVNADVLYGVTMQDSGVSKVITVNVDQTLKAAQTK</sequence>
<evidence type="ECO:0000256" key="7">
    <source>
        <dbReference type="HAMAP-Rule" id="MF_01894"/>
    </source>
</evidence>
<dbReference type="GO" id="GO:0007059">
    <property type="term" value="P:chromosome segregation"/>
    <property type="evidence" value="ECO:0007669"/>
    <property type="project" value="UniProtKB-UniRule"/>
</dbReference>
<dbReference type="GO" id="GO:0016887">
    <property type="term" value="F:ATP hydrolysis activity"/>
    <property type="evidence" value="ECO:0007669"/>
    <property type="project" value="InterPro"/>
</dbReference>
<comment type="subunit">
    <text evidence="7">Homodimer.</text>
</comment>
<dbReference type="AlphaFoldDB" id="A0A0R1UDC8"/>